<organism evidence="1">
    <name type="scientific">Ulva partita</name>
    <dbReference type="NCBI Taxonomy" id="1605170"/>
    <lineage>
        <taxon>Eukaryota</taxon>
        <taxon>Viridiplantae</taxon>
        <taxon>Chlorophyta</taxon>
        <taxon>core chlorophytes</taxon>
        <taxon>Ulvophyceae</taxon>
        <taxon>OUU clade</taxon>
        <taxon>Ulvales</taxon>
        <taxon>Ulvaceae</taxon>
        <taxon>Ulva</taxon>
    </lineage>
</organism>
<name>A0A1C9ZPJ1_9CHLO</name>
<evidence type="ECO:0000313" key="1">
    <source>
        <dbReference type="EMBL" id="BAV58209.1"/>
    </source>
</evidence>
<accession>A0A1C9ZPJ1</accession>
<dbReference type="EMBL" id="LC088521">
    <property type="protein sequence ID" value="BAV58209.1"/>
    <property type="molecule type" value="mRNA"/>
</dbReference>
<dbReference type="AlphaFoldDB" id="A0A1C9ZPJ1"/>
<protein>
    <submittedName>
        <fullName evidence="1">Uncharacterized protein</fullName>
    </submittedName>
</protein>
<sequence>MVGVSWIRGSASTVTENADLCGGLQFCDQLENADRCLASTIARTSRLQKLLTCHISSTTFHQSGRSLSDLNRERSSLMSIRCVFLQMRLLNLRKGFICTPSTLRRFLSIQIACGKPFEYTPGCEAPRRSGADIEGFMYSKSRPTSTGTFGSGS</sequence>
<reference evidence="1" key="1">
    <citation type="submission" date="2015-10" db="EMBL/GenBank/DDBJ databases">
        <title>Evolution of the mating-type locus in an isomorphic haploid-diploid life cycle and isogamy.</title>
        <authorList>
            <person name="Yamazaki T."/>
            <person name="Suzuki R."/>
            <person name="Ichihara K."/>
            <person name="Toyoda A."/>
            <person name="Kuwano K."/>
            <person name="Kawano S."/>
        </authorList>
    </citation>
    <scope>NUCLEOTIDE SEQUENCE</scope>
    <source>
        <strain evidence="1">MGEC-2</strain>
    </source>
</reference>
<proteinExistence type="evidence at transcript level"/>
<gene>
    <name evidence="1" type="primary">03244m</name>
</gene>